<keyword evidence="5 12" id="KW-0418">Kinase</keyword>
<accession>A0A8B8FGZ0</accession>
<protein>
    <recommendedName>
        <fullName evidence="10">Protein-ribulosamine 3-kinase, chloroplastic</fullName>
        <ecNumber evidence="2">2.7.1.172</ecNumber>
    </recommendedName>
    <alternativeName>
        <fullName evidence="11">Fructosamine 3-kinase-related protein</fullName>
    </alternativeName>
</protein>
<organism evidence="13 15">
    <name type="scientific">Sipha flava</name>
    <name type="common">yellow sugarcane aphid</name>
    <dbReference type="NCBI Taxonomy" id="143950"/>
    <lineage>
        <taxon>Eukaryota</taxon>
        <taxon>Metazoa</taxon>
        <taxon>Ecdysozoa</taxon>
        <taxon>Arthropoda</taxon>
        <taxon>Hexapoda</taxon>
        <taxon>Insecta</taxon>
        <taxon>Pterygota</taxon>
        <taxon>Neoptera</taxon>
        <taxon>Paraneoptera</taxon>
        <taxon>Hemiptera</taxon>
        <taxon>Sternorrhyncha</taxon>
        <taxon>Aphidomorpha</taxon>
        <taxon>Aphidoidea</taxon>
        <taxon>Aphididae</taxon>
        <taxon>Sipha</taxon>
    </lineage>
</organism>
<evidence type="ECO:0000256" key="7">
    <source>
        <dbReference type="ARBA" id="ARBA00048655"/>
    </source>
</evidence>
<dbReference type="OrthoDB" id="5772781at2759"/>
<keyword evidence="13" id="KW-1185">Reference proteome</keyword>
<dbReference type="Gene3D" id="3.90.1200.10">
    <property type="match status" value="1"/>
</dbReference>
<dbReference type="GO" id="GO:0005524">
    <property type="term" value="F:ATP binding"/>
    <property type="evidence" value="ECO:0007669"/>
    <property type="project" value="UniProtKB-KW"/>
</dbReference>
<evidence type="ECO:0000256" key="6">
    <source>
        <dbReference type="ARBA" id="ARBA00022840"/>
    </source>
</evidence>
<proteinExistence type="inferred from homology"/>
<evidence type="ECO:0000256" key="2">
    <source>
        <dbReference type="ARBA" id="ARBA00011961"/>
    </source>
</evidence>
<dbReference type="Gene3D" id="3.30.200.20">
    <property type="entry name" value="Phosphorylase Kinase, domain 1"/>
    <property type="match status" value="1"/>
</dbReference>
<dbReference type="InterPro" id="IPR016477">
    <property type="entry name" value="Fructo-/Ketosamine-3-kinase"/>
</dbReference>
<comment type="function">
    <text evidence="9">Initiates a process leading to the deglycation of proteins. Phosphorylates low-molecular-mass and protein-bound erythrulosamines and ribulosamines, but not fructosamines or psicosamines, on the third carbon of the sugar moiety. Protein-bound erythrulosamine 3-phosphates and ribulosamine 3-phosphates are unstable and decompose under physiological conditions.</text>
</comment>
<evidence type="ECO:0000256" key="4">
    <source>
        <dbReference type="ARBA" id="ARBA00022741"/>
    </source>
</evidence>
<dbReference type="Proteomes" id="UP000694846">
    <property type="component" value="Unplaced"/>
</dbReference>
<evidence type="ECO:0000256" key="12">
    <source>
        <dbReference type="PIRNR" id="PIRNR006221"/>
    </source>
</evidence>
<evidence type="ECO:0000256" key="11">
    <source>
        <dbReference type="ARBA" id="ARBA00075898"/>
    </source>
</evidence>
<dbReference type="SUPFAM" id="SSF56112">
    <property type="entry name" value="Protein kinase-like (PK-like)"/>
    <property type="match status" value="1"/>
</dbReference>
<dbReference type="GO" id="GO:0016301">
    <property type="term" value="F:kinase activity"/>
    <property type="evidence" value="ECO:0007669"/>
    <property type="project" value="UniProtKB-UniRule"/>
</dbReference>
<dbReference type="FunFam" id="3.30.200.20:FF:000264">
    <property type="entry name" value="Protein-ribulosamine 3-kinase, chloroplastic"/>
    <property type="match status" value="1"/>
</dbReference>
<evidence type="ECO:0000256" key="8">
    <source>
        <dbReference type="ARBA" id="ARBA00050782"/>
    </source>
</evidence>
<dbReference type="PANTHER" id="PTHR12149">
    <property type="entry name" value="FRUCTOSAMINE 3 KINASE-RELATED PROTEIN"/>
    <property type="match status" value="1"/>
</dbReference>
<dbReference type="PIRSF" id="PIRSF006221">
    <property type="entry name" value="Ketosamine-3-kinase"/>
    <property type="match status" value="1"/>
</dbReference>
<dbReference type="Pfam" id="PF03881">
    <property type="entry name" value="Fructosamin_kin"/>
    <property type="match status" value="1"/>
</dbReference>
<evidence type="ECO:0000313" key="13">
    <source>
        <dbReference type="Proteomes" id="UP000694846"/>
    </source>
</evidence>
<dbReference type="FunFam" id="3.90.1200.10:FF:000006">
    <property type="entry name" value="Protein-ribulosamine 3-kinase, chloroplastic"/>
    <property type="match status" value="1"/>
</dbReference>
<reference evidence="14 15" key="1">
    <citation type="submission" date="2025-04" db="UniProtKB">
        <authorList>
            <consortium name="RefSeq"/>
        </authorList>
    </citation>
    <scope>IDENTIFICATION</scope>
    <source>
        <tissue evidence="14 15">Whole body</tissue>
    </source>
</reference>
<comment type="catalytic activity">
    <reaction evidence="7">
        <text>N(6)-D-ribulosyl-L-lysyl-[protein] + ATP = N(6)-(3-O-phospho-D-ribulosyl)-L-lysyl-[protein] + ADP + H(+)</text>
        <dbReference type="Rhea" id="RHEA:48432"/>
        <dbReference type="Rhea" id="RHEA-COMP:12103"/>
        <dbReference type="Rhea" id="RHEA-COMP:12104"/>
        <dbReference type="ChEBI" id="CHEBI:15378"/>
        <dbReference type="ChEBI" id="CHEBI:30616"/>
        <dbReference type="ChEBI" id="CHEBI:90418"/>
        <dbReference type="ChEBI" id="CHEBI:90420"/>
        <dbReference type="ChEBI" id="CHEBI:456216"/>
        <dbReference type="EC" id="2.7.1.172"/>
    </reaction>
    <physiologicalReaction direction="left-to-right" evidence="7">
        <dbReference type="Rhea" id="RHEA:48433"/>
    </physiologicalReaction>
</comment>
<evidence type="ECO:0000313" key="14">
    <source>
        <dbReference type="RefSeq" id="XP_025409789.1"/>
    </source>
</evidence>
<dbReference type="EC" id="2.7.1.172" evidence="2"/>
<comment type="similarity">
    <text evidence="1 12">Belongs to the fructosamine kinase family.</text>
</comment>
<evidence type="ECO:0000313" key="15">
    <source>
        <dbReference type="RefSeq" id="XP_025409797.1"/>
    </source>
</evidence>
<dbReference type="GeneID" id="112683115"/>
<evidence type="ECO:0000256" key="5">
    <source>
        <dbReference type="ARBA" id="ARBA00022777"/>
    </source>
</evidence>
<keyword evidence="3 12" id="KW-0808">Transferase</keyword>
<dbReference type="PANTHER" id="PTHR12149:SF8">
    <property type="entry name" value="PROTEIN-RIBULOSAMINE 3-KINASE"/>
    <property type="match status" value="1"/>
</dbReference>
<comment type="catalytic activity">
    <reaction evidence="8">
        <text>N(6)-(D-erythrulosyl)-L-lysyl-[protein] + ATP = N(6)-(3-O-phospho-D-erythrulosyl)-L-lysyl-[protein] + ADP + H(+)</text>
        <dbReference type="Rhea" id="RHEA:61396"/>
        <dbReference type="Rhea" id="RHEA-COMP:15794"/>
        <dbReference type="Rhea" id="RHEA-COMP:15799"/>
        <dbReference type="ChEBI" id="CHEBI:15378"/>
        <dbReference type="ChEBI" id="CHEBI:30616"/>
        <dbReference type="ChEBI" id="CHEBI:144587"/>
        <dbReference type="ChEBI" id="CHEBI:144624"/>
        <dbReference type="ChEBI" id="CHEBI:456216"/>
    </reaction>
    <physiologicalReaction direction="left-to-right" evidence="8">
        <dbReference type="Rhea" id="RHEA:61397"/>
    </physiologicalReaction>
</comment>
<evidence type="ECO:0000256" key="10">
    <source>
        <dbReference type="ARBA" id="ARBA00070196"/>
    </source>
</evidence>
<dbReference type="InterPro" id="IPR011009">
    <property type="entry name" value="Kinase-like_dom_sf"/>
</dbReference>
<name>A0A8B8FGZ0_9HEMI</name>
<keyword evidence="4" id="KW-0547">Nucleotide-binding</keyword>
<evidence type="ECO:0000256" key="1">
    <source>
        <dbReference type="ARBA" id="ARBA00009460"/>
    </source>
</evidence>
<keyword evidence="6" id="KW-0067">ATP-binding</keyword>
<evidence type="ECO:0000256" key="3">
    <source>
        <dbReference type="ARBA" id="ARBA00022679"/>
    </source>
</evidence>
<evidence type="ECO:0000256" key="9">
    <source>
        <dbReference type="ARBA" id="ARBA00057354"/>
    </source>
</evidence>
<dbReference type="RefSeq" id="XP_025409789.1">
    <property type="nucleotide sequence ID" value="XM_025554004.1"/>
</dbReference>
<sequence length="300" mass="34373">MESELENLLNVSVKKLNKSVYGGCINSGSVYQTENNKILFVKENSKPGSDKMFHGEFEGLKAISNTNTVQVPNPIATSCTSSGQQFIVMEYLNMTSLDAKCSSKLGSQLADMHLFNLQERSSINQFGFHVETCCGFIPQKNTWTDDWITFFVENRLEYQIQLLQSSSEYSLNNKNVIESHWTRLKKVIPKFFHGIEVKPSLVHGDLWSGNVAQSNLKPVIFDPAIFYGHHEYDIASTMLFGGYSKDFYDAYFKKIPKANGFDNRMLLYNLFHYLNHWNHFGSGYINSTMNTFEKLLRIIK</sequence>
<gene>
    <name evidence="14 15" type="primary">LOC112683115</name>
</gene>
<dbReference type="GO" id="GO:0102193">
    <property type="term" value="F:protein-ribulosamine 3-kinase activity"/>
    <property type="evidence" value="ECO:0007669"/>
    <property type="project" value="UniProtKB-EC"/>
</dbReference>
<dbReference type="GO" id="GO:0005737">
    <property type="term" value="C:cytoplasm"/>
    <property type="evidence" value="ECO:0007669"/>
    <property type="project" value="UniProtKB-ARBA"/>
</dbReference>
<dbReference type="AlphaFoldDB" id="A0A8B8FGZ0"/>
<dbReference type="RefSeq" id="XP_025409797.1">
    <property type="nucleotide sequence ID" value="XM_025554012.1"/>
</dbReference>